<protein>
    <submittedName>
        <fullName evidence="1">YkgJ family cysteine cluster protein</fullName>
    </submittedName>
</protein>
<name>A0A8A3S3B5_9EURY</name>
<keyword evidence="2" id="KW-1185">Reference proteome</keyword>
<dbReference type="KEGG" id="maqe:RJ40_04235"/>
<evidence type="ECO:0000313" key="2">
    <source>
        <dbReference type="Proteomes" id="UP001042704"/>
    </source>
</evidence>
<accession>A0A8A3S3B5</accession>
<organism evidence="1 2">
    <name type="scientific">Methanofollis aquaemaris</name>
    <dbReference type="NCBI Taxonomy" id="126734"/>
    <lineage>
        <taxon>Archaea</taxon>
        <taxon>Methanobacteriati</taxon>
        <taxon>Methanobacteriota</taxon>
        <taxon>Stenosarchaea group</taxon>
        <taxon>Methanomicrobia</taxon>
        <taxon>Methanomicrobiales</taxon>
        <taxon>Methanomicrobiaceae</taxon>
        <taxon>Methanofollis</taxon>
    </lineage>
</organism>
<dbReference type="AlphaFoldDB" id="A0A8A3S3B5"/>
<dbReference type="Pfam" id="PF03692">
    <property type="entry name" value="CxxCxxCC"/>
    <property type="match status" value="1"/>
</dbReference>
<gene>
    <name evidence="1" type="ORF">RJ40_04235</name>
</gene>
<proteinExistence type="predicted"/>
<reference evidence="1" key="2">
    <citation type="submission" date="2019-02" db="EMBL/GenBank/DDBJ databases">
        <authorList>
            <person name="Chen S.-C."/>
            <person name="Chien H.-H."/>
            <person name="Lai M.-C."/>
        </authorList>
    </citation>
    <scope>NUCLEOTIDE SEQUENCE</scope>
    <source>
        <strain evidence="1">N2F9704</strain>
    </source>
</reference>
<reference evidence="1" key="1">
    <citation type="journal article" date="2001" name="Int. J. Syst. Evol. Microbiol.">
        <title>Methanofollis aquaemaris sp. nov., a methanogen isolated from an aquaculture fish pond.</title>
        <authorList>
            <person name="Lai M.C."/>
            <person name="Chen S.C."/>
        </authorList>
    </citation>
    <scope>NUCLEOTIDE SEQUENCE</scope>
    <source>
        <strain evidence="1">N2F9704</strain>
    </source>
</reference>
<sequence>MLRGGQYQHMREEPFTCTLCGKCCMGFGRYITIIKRTGPQEYRCQETITRQEFAARVEGEYLPVFRRPSVQWSRPAACPFLREDSGRYICTIYAYRPEFCREYVCSRMRVLRDGEIAGELKGRRNLKTGDRKLQRIWDEEIEPLSLPEFEWENETDRILTGAGYEAVWYRQQED</sequence>
<dbReference type="Proteomes" id="UP001042704">
    <property type="component" value="Chromosome"/>
</dbReference>
<dbReference type="EMBL" id="CP036172">
    <property type="protein sequence ID" value="QSZ66757.1"/>
    <property type="molecule type" value="Genomic_DNA"/>
</dbReference>
<dbReference type="InterPro" id="IPR005358">
    <property type="entry name" value="Puta_zinc/iron-chelating_dom"/>
</dbReference>
<evidence type="ECO:0000313" key="1">
    <source>
        <dbReference type="EMBL" id="QSZ66757.1"/>
    </source>
</evidence>